<dbReference type="Gene3D" id="1.20.1250.20">
    <property type="entry name" value="MFS general substrate transporter like domains"/>
    <property type="match status" value="1"/>
</dbReference>
<feature type="transmembrane region" description="Helical" evidence="8">
    <location>
        <begin position="205"/>
        <end position="226"/>
    </location>
</feature>
<feature type="transmembrane region" description="Helical" evidence="8">
    <location>
        <begin position="523"/>
        <end position="542"/>
    </location>
</feature>
<feature type="transmembrane region" description="Helical" evidence="8">
    <location>
        <begin position="27"/>
        <end position="49"/>
    </location>
</feature>
<feature type="transmembrane region" description="Helical" evidence="8">
    <location>
        <begin position="402"/>
        <end position="421"/>
    </location>
</feature>
<dbReference type="AlphaFoldDB" id="A0A7J7FQ18"/>
<dbReference type="GO" id="GO:0016020">
    <property type="term" value="C:membrane"/>
    <property type="evidence" value="ECO:0007669"/>
    <property type="project" value="UniProtKB-SubCell"/>
</dbReference>
<dbReference type="Pfam" id="PF00854">
    <property type="entry name" value="PTR2"/>
    <property type="match status" value="1"/>
</dbReference>
<feature type="transmembrane region" description="Helical" evidence="8">
    <location>
        <begin position="484"/>
        <end position="503"/>
    </location>
</feature>
<evidence type="ECO:0000256" key="7">
    <source>
        <dbReference type="SAM" id="MobiDB-lite"/>
    </source>
</evidence>
<evidence type="ECO:0000256" key="2">
    <source>
        <dbReference type="ARBA" id="ARBA00005982"/>
    </source>
</evidence>
<dbReference type="InterPro" id="IPR000109">
    <property type="entry name" value="POT_fam"/>
</dbReference>
<feature type="non-terminal residue" evidence="9">
    <location>
        <position position="1"/>
    </location>
</feature>
<feature type="transmembrane region" description="Helical" evidence="8">
    <location>
        <begin position="324"/>
        <end position="349"/>
    </location>
</feature>
<dbReference type="Proteomes" id="UP000593564">
    <property type="component" value="Unassembled WGS sequence"/>
</dbReference>
<evidence type="ECO:0000256" key="5">
    <source>
        <dbReference type="ARBA" id="ARBA00023136"/>
    </source>
</evidence>
<comment type="subcellular location">
    <subcellularLocation>
        <location evidence="1">Membrane</location>
        <topology evidence="1">Multi-pass membrane protein</topology>
    </subcellularLocation>
</comment>
<evidence type="ECO:0000313" key="9">
    <source>
        <dbReference type="EMBL" id="KAF5930242.1"/>
    </source>
</evidence>
<reference evidence="10" key="1">
    <citation type="journal article" date="2020" name="Nat. Commun.">
        <title>Genome assembly of wild tea tree DASZ reveals pedigree and selection history of tea varieties.</title>
        <authorList>
            <person name="Zhang W."/>
            <person name="Zhang Y."/>
            <person name="Qiu H."/>
            <person name="Guo Y."/>
            <person name="Wan H."/>
            <person name="Zhang X."/>
            <person name="Scossa F."/>
            <person name="Alseekh S."/>
            <person name="Zhang Q."/>
            <person name="Wang P."/>
            <person name="Xu L."/>
            <person name="Schmidt M.H."/>
            <person name="Jia X."/>
            <person name="Li D."/>
            <person name="Zhu A."/>
            <person name="Guo F."/>
            <person name="Chen W."/>
            <person name="Ni D."/>
            <person name="Usadel B."/>
            <person name="Fernie A.R."/>
            <person name="Wen W."/>
        </authorList>
    </citation>
    <scope>NUCLEOTIDE SEQUENCE [LARGE SCALE GENOMIC DNA]</scope>
    <source>
        <strain evidence="10">cv. G240</strain>
    </source>
</reference>
<dbReference type="EMBL" id="JACBKZ010000015">
    <property type="protein sequence ID" value="KAF5930242.1"/>
    <property type="molecule type" value="Genomic_DNA"/>
</dbReference>
<name>A0A7J7FQ18_CAMSI</name>
<feature type="transmembrane region" description="Helical" evidence="8">
    <location>
        <begin position="176"/>
        <end position="199"/>
    </location>
</feature>
<keyword evidence="10" id="KW-1185">Reference proteome</keyword>
<organism evidence="9 10">
    <name type="scientific">Camellia sinensis</name>
    <name type="common">Tea plant</name>
    <name type="synonym">Thea sinensis</name>
    <dbReference type="NCBI Taxonomy" id="4442"/>
    <lineage>
        <taxon>Eukaryota</taxon>
        <taxon>Viridiplantae</taxon>
        <taxon>Streptophyta</taxon>
        <taxon>Embryophyta</taxon>
        <taxon>Tracheophyta</taxon>
        <taxon>Spermatophyta</taxon>
        <taxon>Magnoliopsida</taxon>
        <taxon>eudicotyledons</taxon>
        <taxon>Gunneridae</taxon>
        <taxon>Pentapetalae</taxon>
        <taxon>asterids</taxon>
        <taxon>Ericales</taxon>
        <taxon>Theaceae</taxon>
        <taxon>Camellia</taxon>
    </lineage>
</organism>
<gene>
    <name evidence="9" type="ORF">HYC85_031115</name>
</gene>
<feature type="region of interest" description="Disordered" evidence="7">
    <location>
        <begin position="585"/>
        <end position="631"/>
    </location>
</feature>
<dbReference type="InterPro" id="IPR036259">
    <property type="entry name" value="MFS_trans_sf"/>
</dbReference>
<evidence type="ECO:0000256" key="4">
    <source>
        <dbReference type="ARBA" id="ARBA00022989"/>
    </source>
</evidence>
<comment type="caution">
    <text evidence="9">The sequence shown here is derived from an EMBL/GenBank/DDBJ whole genome shotgun (WGS) entry which is preliminary data.</text>
</comment>
<dbReference type="SUPFAM" id="SSF103473">
    <property type="entry name" value="MFS general substrate transporter"/>
    <property type="match status" value="1"/>
</dbReference>
<evidence type="ECO:0000256" key="3">
    <source>
        <dbReference type="ARBA" id="ARBA00022692"/>
    </source>
</evidence>
<comment type="similarity">
    <text evidence="6">Belongs to the major facilitator superfamily. Phosphate:H(+) symporter (TC 2.A.1.9) family.</text>
</comment>
<keyword evidence="5 8" id="KW-0472">Membrane</keyword>
<evidence type="ECO:0000313" key="10">
    <source>
        <dbReference type="Proteomes" id="UP000593564"/>
    </source>
</evidence>
<feature type="transmembrane region" description="Helical" evidence="8">
    <location>
        <begin position="95"/>
        <end position="114"/>
    </location>
</feature>
<reference evidence="9 10" key="2">
    <citation type="submission" date="2020-07" db="EMBL/GenBank/DDBJ databases">
        <title>Genome assembly of wild tea tree DASZ reveals pedigree and selection history of tea varieties.</title>
        <authorList>
            <person name="Zhang W."/>
        </authorList>
    </citation>
    <scope>NUCLEOTIDE SEQUENCE [LARGE SCALE GENOMIC DNA]</scope>
    <source>
        <strain evidence="10">cv. G240</strain>
        <tissue evidence="9">Leaf</tissue>
    </source>
</reference>
<dbReference type="GO" id="GO:0022857">
    <property type="term" value="F:transmembrane transporter activity"/>
    <property type="evidence" value="ECO:0007669"/>
    <property type="project" value="InterPro"/>
</dbReference>
<evidence type="ECO:0000256" key="6">
    <source>
        <dbReference type="ARBA" id="ARBA00044504"/>
    </source>
</evidence>
<feature type="transmembrane region" description="Helical" evidence="8">
    <location>
        <begin position="69"/>
        <end position="88"/>
    </location>
</feature>
<dbReference type="PANTHER" id="PTHR11654">
    <property type="entry name" value="OLIGOPEPTIDE TRANSPORTER-RELATED"/>
    <property type="match status" value="1"/>
</dbReference>
<evidence type="ECO:0008006" key="11">
    <source>
        <dbReference type="Google" id="ProtNLM"/>
    </source>
</evidence>
<feature type="transmembrane region" description="Helical" evidence="8">
    <location>
        <begin position="441"/>
        <end position="463"/>
    </location>
</feature>
<keyword evidence="3 8" id="KW-0812">Transmembrane</keyword>
<comment type="similarity">
    <text evidence="2">Belongs to the major facilitator superfamily. Proton-dependent oligopeptide transporter (POT/PTR) (TC 2.A.17) family.</text>
</comment>
<proteinExistence type="inferred from homology"/>
<keyword evidence="4 8" id="KW-1133">Transmembrane helix</keyword>
<sequence length="645" mass="71589">EGKEEGKHADESLYSWSQKKGGFKACLFVYALSTLDSVGSIANMSIFVLYFKNVMRFDLSQSANTFTNYMGSAFLLTVVGGFISDTYLSRLTTCLSFGLLQILALTMITIQAFSKKLHPEASCGKSTCVRGGGALMFYSSLCLLALGGGGVRGSLAPLGADQFDPKDKKGAKGLATYFNWLFLSITTGAIVGVTAVVWVSMNKDWSWGFLIGTITSSLGFIALAMGKPFYITRPRRTSPITRVAQVIVVAIKNRRLTLPKNPEELYEINDKVRDPSEEKVLHTNQFRSLDKAAILPDGRNPDPWRVCTVTQIEEVKILTRMFPILASTIIMNTCLSQLQTFSVIQGYYMDPQLGSLKVPTASIPVIPLVFMSILIPVYEFLVVPFARKITGHPAGITQLQRVGVGLVLSIISMGIAGIIEVKRRDQFFKNPRKPISLFWLSFQYGIFGIADMFTMVGLLEFFYKEAPSGMKSMSTSFAPLSLSFGFFLSTVFVDIVNSITQSATPSKKGWLKGQTLNDSKLNLFYWFLAILSCINFGNYLFWASWYNYKDNNTTESQMETKALNVSSCTSKIEDTKEESKVREELQENKESQMETKVLSGSSCTSKVEDTEESKVCEELEENTESQMETKVLNGSLCTSNVEDTK</sequence>
<evidence type="ECO:0000256" key="8">
    <source>
        <dbReference type="SAM" id="Phobius"/>
    </source>
</evidence>
<feature type="compositionally biased region" description="Basic and acidic residues" evidence="7">
    <location>
        <begin position="606"/>
        <end position="617"/>
    </location>
</feature>
<feature type="transmembrane region" description="Helical" evidence="8">
    <location>
        <begin position="361"/>
        <end position="381"/>
    </location>
</feature>
<protein>
    <recommendedName>
        <fullName evidence="11">Major facilitator superfamily (MFS) profile domain-containing protein</fullName>
    </recommendedName>
</protein>
<evidence type="ECO:0000256" key="1">
    <source>
        <dbReference type="ARBA" id="ARBA00004141"/>
    </source>
</evidence>
<feature type="transmembrane region" description="Helical" evidence="8">
    <location>
        <begin position="134"/>
        <end position="155"/>
    </location>
</feature>
<accession>A0A7J7FQ18</accession>